<evidence type="ECO:0000313" key="1">
    <source>
        <dbReference type="EMBL" id="CAG8757710.1"/>
    </source>
</evidence>
<proteinExistence type="predicted"/>
<organism evidence="1 2">
    <name type="scientific">Racocetra persica</name>
    <dbReference type="NCBI Taxonomy" id="160502"/>
    <lineage>
        <taxon>Eukaryota</taxon>
        <taxon>Fungi</taxon>
        <taxon>Fungi incertae sedis</taxon>
        <taxon>Mucoromycota</taxon>
        <taxon>Glomeromycotina</taxon>
        <taxon>Glomeromycetes</taxon>
        <taxon>Diversisporales</taxon>
        <taxon>Gigasporaceae</taxon>
        <taxon>Racocetra</taxon>
    </lineage>
</organism>
<protein>
    <submittedName>
        <fullName evidence="1">29769_t:CDS:1</fullName>
    </submittedName>
</protein>
<name>A0ACA9QMD5_9GLOM</name>
<sequence length="320" mass="35367">LDYRLSPQNQFPAAICDSIAAYLYLTNPGPNAGFEPINPKRIVLAGESAGGNLVFATLLCLRDAGLPLPAGAIALVELTQSMPSKWDSELDKVDYIPAALDYFANLPSSPVMEEFLVNAKALADKMVLKNPKIVSHPSFTEIPRFNLYCPNEALAIPYVSPMLAESLGNLPPILCQVGGGERFLDEAILISHKAASPHEYLLPSYATKNFEKSHFKKPTKVILEVYDDMPHAWHLYTFPKPTQVAIERCQDFIKRVTSTDDNNISMIDLIKEDVVSPSISVSPSFIAMRVGTDGTIRELNETDRDCLKWDKIGIVPKPKH</sequence>
<comment type="caution">
    <text evidence="1">The sequence shown here is derived from an EMBL/GenBank/DDBJ whole genome shotgun (WGS) entry which is preliminary data.</text>
</comment>
<keyword evidence="2" id="KW-1185">Reference proteome</keyword>
<gene>
    <name evidence="1" type="ORF">RPERSI_LOCUS14873</name>
</gene>
<dbReference type="EMBL" id="CAJVQC010034938">
    <property type="protein sequence ID" value="CAG8757710.1"/>
    <property type="molecule type" value="Genomic_DNA"/>
</dbReference>
<feature type="non-terminal residue" evidence="1">
    <location>
        <position position="1"/>
    </location>
</feature>
<dbReference type="Proteomes" id="UP000789920">
    <property type="component" value="Unassembled WGS sequence"/>
</dbReference>
<reference evidence="1" key="1">
    <citation type="submission" date="2021-06" db="EMBL/GenBank/DDBJ databases">
        <authorList>
            <person name="Kallberg Y."/>
            <person name="Tangrot J."/>
            <person name="Rosling A."/>
        </authorList>
    </citation>
    <scope>NUCLEOTIDE SEQUENCE</scope>
    <source>
        <strain evidence="1">MA461A</strain>
    </source>
</reference>
<accession>A0ACA9QMD5</accession>
<evidence type="ECO:0000313" key="2">
    <source>
        <dbReference type="Proteomes" id="UP000789920"/>
    </source>
</evidence>